<keyword evidence="3" id="KW-1185">Reference proteome</keyword>
<protein>
    <submittedName>
        <fullName evidence="2">FAD-dependent oxidoreductase</fullName>
    </submittedName>
</protein>
<proteinExistence type="predicted"/>
<evidence type="ECO:0000259" key="1">
    <source>
        <dbReference type="Pfam" id="PF01593"/>
    </source>
</evidence>
<dbReference type="InterPro" id="IPR002937">
    <property type="entry name" value="Amino_oxidase"/>
</dbReference>
<dbReference type="InterPro" id="IPR036188">
    <property type="entry name" value="FAD/NAD-bd_sf"/>
</dbReference>
<organism evidence="2 3">
    <name type="scientific">Sphingobacterium suaedae</name>
    <dbReference type="NCBI Taxonomy" id="1686402"/>
    <lineage>
        <taxon>Bacteria</taxon>
        <taxon>Pseudomonadati</taxon>
        <taxon>Bacteroidota</taxon>
        <taxon>Sphingobacteriia</taxon>
        <taxon>Sphingobacteriales</taxon>
        <taxon>Sphingobacteriaceae</taxon>
        <taxon>Sphingobacterium</taxon>
    </lineage>
</organism>
<feature type="domain" description="Amine oxidase" evidence="1">
    <location>
        <begin position="41"/>
        <end position="134"/>
    </location>
</feature>
<dbReference type="Pfam" id="PF01593">
    <property type="entry name" value="Amino_oxidase"/>
    <property type="match status" value="1"/>
</dbReference>
<name>A0ABW5KPS3_9SPHI</name>
<comment type="caution">
    <text evidence="2">The sequence shown here is derived from an EMBL/GenBank/DDBJ whole genome shotgun (WGS) entry which is preliminary data.</text>
</comment>
<gene>
    <name evidence="2" type="ORF">ACFSR5_18280</name>
</gene>
<reference evidence="3" key="1">
    <citation type="journal article" date="2019" name="Int. J. Syst. Evol. Microbiol.">
        <title>The Global Catalogue of Microorganisms (GCM) 10K type strain sequencing project: providing services to taxonomists for standard genome sequencing and annotation.</title>
        <authorList>
            <consortium name="The Broad Institute Genomics Platform"/>
            <consortium name="The Broad Institute Genome Sequencing Center for Infectious Disease"/>
            <person name="Wu L."/>
            <person name="Ma J."/>
        </authorList>
    </citation>
    <scope>NUCLEOTIDE SEQUENCE [LARGE SCALE GENOMIC DNA]</scope>
    <source>
        <strain evidence="3">KCTC 42662</strain>
    </source>
</reference>
<dbReference type="RefSeq" id="WP_380905917.1">
    <property type="nucleotide sequence ID" value="NZ_JBHUEG010000019.1"/>
</dbReference>
<dbReference type="EMBL" id="JBHULR010000020">
    <property type="protein sequence ID" value="MFD2549597.1"/>
    <property type="molecule type" value="Genomic_DNA"/>
</dbReference>
<evidence type="ECO:0000313" key="3">
    <source>
        <dbReference type="Proteomes" id="UP001597545"/>
    </source>
</evidence>
<dbReference type="Gene3D" id="3.50.50.60">
    <property type="entry name" value="FAD/NAD(P)-binding domain"/>
    <property type="match status" value="1"/>
</dbReference>
<evidence type="ECO:0000313" key="2">
    <source>
        <dbReference type="EMBL" id="MFD2549597.1"/>
    </source>
</evidence>
<dbReference type="Proteomes" id="UP001597545">
    <property type="component" value="Unassembled WGS sequence"/>
</dbReference>
<accession>A0ABW5KPS3</accession>
<sequence>MLCTVGRLQQLLPGLCLPPVTDAEKRKFGFTGFLQTGAAAYSREIRRELVLGQLGNLFGTQAQTPTAYFDKVWTGDGIGAGNPAIQHPHQHHGHPLLQRGYLHDKLFFAATETATAYPGYMEGAVIAAKHMADKLV</sequence>